<keyword evidence="5" id="KW-0597">Phosphoprotein</keyword>
<dbReference type="Proteomes" id="UP000192247">
    <property type="component" value="Unassembled WGS sequence"/>
</dbReference>
<evidence type="ECO:0000256" key="1">
    <source>
        <dbReference type="ARBA" id="ARBA00002646"/>
    </source>
</evidence>
<dbReference type="InterPro" id="IPR029169">
    <property type="entry name" value="PCNP"/>
</dbReference>
<dbReference type="Pfam" id="PF15473">
    <property type="entry name" value="PCNP"/>
    <property type="match status" value="1"/>
</dbReference>
<evidence type="ECO:0000313" key="12">
    <source>
        <dbReference type="Proteomes" id="UP000192247"/>
    </source>
</evidence>
<evidence type="ECO:0000256" key="9">
    <source>
        <dbReference type="ARBA" id="ARBA00023306"/>
    </source>
</evidence>
<feature type="compositionally biased region" description="Acidic residues" evidence="10">
    <location>
        <begin position="172"/>
        <end position="183"/>
    </location>
</feature>
<dbReference type="GO" id="GO:0043161">
    <property type="term" value="P:proteasome-mediated ubiquitin-dependent protein catabolic process"/>
    <property type="evidence" value="ECO:0007669"/>
    <property type="project" value="TreeGrafter"/>
</dbReference>
<gene>
    <name evidence="11" type="ORF">BIW11_01143</name>
</gene>
<dbReference type="GO" id="GO:0016567">
    <property type="term" value="P:protein ubiquitination"/>
    <property type="evidence" value="ECO:0007669"/>
    <property type="project" value="InterPro"/>
</dbReference>
<keyword evidence="12" id="KW-1185">Reference proteome</keyword>
<accession>A0A1V9XJ82</accession>
<dbReference type="EMBL" id="MNPL01009914">
    <property type="protein sequence ID" value="OQR73453.1"/>
    <property type="molecule type" value="Genomic_DNA"/>
</dbReference>
<keyword evidence="8" id="KW-0539">Nucleus</keyword>
<evidence type="ECO:0000256" key="10">
    <source>
        <dbReference type="SAM" id="MobiDB-lite"/>
    </source>
</evidence>
<feature type="compositionally biased region" description="Basic and acidic residues" evidence="10">
    <location>
        <begin position="145"/>
        <end position="164"/>
    </location>
</feature>
<proteinExistence type="predicted"/>
<comment type="caution">
    <text evidence="11">The sequence shown here is derived from an EMBL/GenBank/DDBJ whole genome shotgun (WGS) entry which is preliminary data.</text>
</comment>
<evidence type="ECO:0000256" key="4">
    <source>
        <dbReference type="ARBA" id="ARBA00022059"/>
    </source>
</evidence>
<keyword evidence="9" id="KW-0131">Cell cycle</keyword>
<evidence type="ECO:0000313" key="11">
    <source>
        <dbReference type="EMBL" id="OQR73453.1"/>
    </source>
</evidence>
<reference evidence="11 12" key="1">
    <citation type="journal article" date="2017" name="Gigascience">
        <title>Draft genome of the honey bee ectoparasitic mite, Tropilaelaps mercedesae, is shaped by the parasitic life history.</title>
        <authorList>
            <person name="Dong X."/>
            <person name="Armstrong S.D."/>
            <person name="Xia D."/>
            <person name="Makepeace B.L."/>
            <person name="Darby A.C."/>
            <person name="Kadowaki T."/>
        </authorList>
    </citation>
    <scope>NUCLEOTIDE SEQUENCE [LARGE SCALE GENOMIC DNA]</scope>
    <source>
        <strain evidence="11">Wuxi-XJTLU</strain>
    </source>
</reference>
<dbReference type="InParanoid" id="A0A1V9XJ82"/>
<dbReference type="PANTHER" id="PTHR16523">
    <property type="entry name" value="PEST PROTEOLYTIC SIGNAL-CONTAINING NUCLEAR PROTEIN"/>
    <property type="match status" value="1"/>
</dbReference>
<dbReference type="PANTHER" id="PTHR16523:SF6">
    <property type="entry name" value="PEST PROTEOLYTIC SIGNAL-CONTAINING NUCLEAR PROTEIN"/>
    <property type="match status" value="1"/>
</dbReference>
<evidence type="ECO:0000256" key="8">
    <source>
        <dbReference type="ARBA" id="ARBA00023242"/>
    </source>
</evidence>
<sequence>MSGFKSGIKISLSAKKPETPATAISSKARSKPPTVASVFNDSDESEPEEMPTEARIRMRNIGKHTPTSAGPNSYGKTNRGFTDRRAEIEKQLREQLEKAGDDSDQLLLKRKVSAGSETSNDTRGSSSIEQSKGEDQQQPNKRSRLSGDDRDVAGAKIHALKDSFTDTVQDVNAEEDDEQTSDS</sequence>
<keyword evidence="7" id="KW-0007">Acetylation</keyword>
<dbReference type="GO" id="GO:0005634">
    <property type="term" value="C:nucleus"/>
    <property type="evidence" value="ECO:0007669"/>
    <property type="project" value="UniProtKB-SubCell"/>
</dbReference>
<comment type="subcellular location">
    <subcellularLocation>
        <location evidence="2">Nucleus</location>
    </subcellularLocation>
</comment>
<keyword evidence="6" id="KW-0832">Ubl conjugation</keyword>
<dbReference type="STRING" id="418985.A0A1V9XJ82"/>
<feature type="compositionally biased region" description="Polar residues" evidence="10">
    <location>
        <begin position="115"/>
        <end position="140"/>
    </location>
</feature>
<comment type="subunit">
    <text evidence="3">Interacts with UHRF2/NIRF.</text>
</comment>
<organism evidence="11 12">
    <name type="scientific">Tropilaelaps mercedesae</name>
    <dbReference type="NCBI Taxonomy" id="418985"/>
    <lineage>
        <taxon>Eukaryota</taxon>
        <taxon>Metazoa</taxon>
        <taxon>Ecdysozoa</taxon>
        <taxon>Arthropoda</taxon>
        <taxon>Chelicerata</taxon>
        <taxon>Arachnida</taxon>
        <taxon>Acari</taxon>
        <taxon>Parasitiformes</taxon>
        <taxon>Mesostigmata</taxon>
        <taxon>Gamasina</taxon>
        <taxon>Dermanyssoidea</taxon>
        <taxon>Laelapidae</taxon>
        <taxon>Tropilaelaps</taxon>
    </lineage>
</organism>
<feature type="compositionally biased region" description="Polar residues" evidence="10">
    <location>
        <begin position="65"/>
        <end position="80"/>
    </location>
</feature>
<evidence type="ECO:0000256" key="2">
    <source>
        <dbReference type="ARBA" id="ARBA00004123"/>
    </source>
</evidence>
<evidence type="ECO:0000256" key="3">
    <source>
        <dbReference type="ARBA" id="ARBA00011097"/>
    </source>
</evidence>
<evidence type="ECO:0000256" key="5">
    <source>
        <dbReference type="ARBA" id="ARBA00022553"/>
    </source>
</evidence>
<name>A0A1V9XJ82_9ACAR</name>
<dbReference type="OrthoDB" id="10068198at2759"/>
<evidence type="ECO:0000256" key="7">
    <source>
        <dbReference type="ARBA" id="ARBA00022990"/>
    </source>
</evidence>
<feature type="compositionally biased region" description="Acidic residues" evidence="10">
    <location>
        <begin position="41"/>
        <end position="51"/>
    </location>
</feature>
<feature type="region of interest" description="Disordered" evidence="10">
    <location>
        <begin position="1"/>
        <end position="183"/>
    </location>
</feature>
<evidence type="ECO:0000256" key="6">
    <source>
        <dbReference type="ARBA" id="ARBA00022843"/>
    </source>
</evidence>
<comment type="function">
    <text evidence="1">May be involved in cell cycle regulation.</text>
</comment>
<feature type="compositionally biased region" description="Basic and acidic residues" evidence="10">
    <location>
        <begin position="81"/>
        <end position="101"/>
    </location>
</feature>
<protein>
    <recommendedName>
        <fullName evidence="4">PEST proteolytic signal-containing nuclear protein</fullName>
    </recommendedName>
</protein>
<dbReference type="AlphaFoldDB" id="A0A1V9XJ82"/>